<dbReference type="EMBL" id="KB199699">
    <property type="protein sequence ID" value="ESP04551.1"/>
    <property type="molecule type" value="Genomic_DNA"/>
</dbReference>
<keyword evidence="2" id="KW-1133">Transmembrane helix</keyword>
<evidence type="ECO:0000256" key="1">
    <source>
        <dbReference type="SAM" id="MobiDB-lite"/>
    </source>
</evidence>
<feature type="transmembrane region" description="Helical" evidence="2">
    <location>
        <begin position="252"/>
        <end position="272"/>
    </location>
</feature>
<feature type="transmembrane region" description="Helical" evidence="2">
    <location>
        <begin position="36"/>
        <end position="58"/>
    </location>
</feature>
<keyword evidence="2" id="KW-0812">Transmembrane</keyword>
<dbReference type="AlphaFoldDB" id="V4BAM2"/>
<evidence type="ECO:0000256" key="2">
    <source>
        <dbReference type="SAM" id="Phobius"/>
    </source>
</evidence>
<dbReference type="OMA" id="YLCLLWI"/>
<dbReference type="PANTHER" id="PTHR12242:SF45">
    <property type="entry name" value="MARVEL DOMAIN-CONTAINING PROTEIN"/>
    <property type="match status" value="1"/>
</dbReference>
<evidence type="ECO:0000313" key="3">
    <source>
        <dbReference type="EMBL" id="ESP04551.1"/>
    </source>
</evidence>
<protein>
    <submittedName>
        <fullName evidence="3">Uncharacterized protein</fullName>
    </submittedName>
</protein>
<dbReference type="OrthoDB" id="419711at2759"/>
<feature type="region of interest" description="Disordered" evidence="1">
    <location>
        <begin position="119"/>
        <end position="139"/>
    </location>
</feature>
<dbReference type="HOGENOM" id="CLU_066320_0_0_1"/>
<dbReference type="KEGG" id="lgi:LOTGIDRAFT_237304"/>
<dbReference type="Proteomes" id="UP000030746">
    <property type="component" value="Unassembled WGS sequence"/>
</dbReference>
<dbReference type="Pfam" id="PF21534">
    <property type="entry name" value="Rost"/>
    <property type="match status" value="1"/>
</dbReference>
<keyword evidence="4" id="KW-1185">Reference proteome</keyword>
<feature type="compositionally biased region" description="Polar residues" evidence="1">
    <location>
        <begin position="120"/>
        <end position="129"/>
    </location>
</feature>
<dbReference type="CTD" id="20250418"/>
<sequence length="285" mass="32777">MEGLLVLREEFRLKKFGFGGVHHECFYTFVFRTPPILFLAYRLLMMCYTLSMLIITAARSSGITAGVPWSAFLTNWTYVALTIHMLLHFIVALTTFIYRAIKGTSFISPTDKEVHEQCFQGKSRQSNYENTEESARSGDDSMVPPKFYILHAIVWLSYNYVSSNALMVTIIFWSVLAPGMEAEASSMENVQLHIINTVIVFLEQCLSPIPIRLLHIIYPILYGLIYVIFSAAYDKTIYSILDWSKPGTAMMYVSIIAFVAYPLIQFLFFGIYHLKVFIYKRYTSQ</sequence>
<reference evidence="3 4" key="1">
    <citation type="journal article" date="2013" name="Nature">
        <title>Insights into bilaterian evolution from three spiralian genomes.</title>
        <authorList>
            <person name="Simakov O."/>
            <person name="Marletaz F."/>
            <person name="Cho S.J."/>
            <person name="Edsinger-Gonzales E."/>
            <person name="Havlak P."/>
            <person name="Hellsten U."/>
            <person name="Kuo D.H."/>
            <person name="Larsson T."/>
            <person name="Lv J."/>
            <person name="Arendt D."/>
            <person name="Savage R."/>
            <person name="Osoegawa K."/>
            <person name="de Jong P."/>
            <person name="Grimwood J."/>
            <person name="Chapman J.A."/>
            <person name="Shapiro H."/>
            <person name="Aerts A."/>
            <person name="Otillar R.P."/>
            <person name="Terry A.Y."/>
            <person name="Boore J.L."/>
            <person name="Grigoriev I.V."/>
            <person name="Lindberg D.R."/>
            <person name="Seaver E.C."/>
            <person name="Weisblat D.A."/>
            <person name="Putnam N.H."/>
            <person name="Rokhsar D.S."/>
        </authorList>
    </citation>
    <scope>NUCLEOTIDE SEQUENCE [LARGE SCALE GENOMIC DNA]</scope>
</reference>
<name>V4BAM2_LOTGI</name>
<gene>
    <name evidence="3" type="ORF">LOTGIDRAFT_237304</name>
</gene>
<dbReference type="GeneID" id="20250418"/>
<keyword evidence="2" id="KW-0472">Membrane</keyword>
<dbReference type="InterPro" id="IPR049352">
    <property type="entry name" value="Rost"/>
</dbReference>
<dbReference type="GO" id="GO:0016020">
    <property type="term" value="C:membrane"/>
    <property type="evidence" value="ECO:0007669"/>
    <property type="project" value="TreeGrafter"/>
</dbReference>
<feature type="transmembrane region" description="Helical" evidence="2">
    <location>
        <begin position="213"/>
        <end position="232"/>
    </location>
</feature>
<feature type="transmembrane region" description="Helical" evidence="2">
    <location>
        <begin position="78"/>
        <end position="98"/>
    </location>
</feature>
<accession>V4BAM2</accession>
<proteinExistence type="predicted"/>
<dbReference type="RefSeq" id="XP_009044720.1">
    <property type="nucleotide sequence ID" value="XM_009046472.1"/>
</dbReference>
<evidence type="ECO:0000313" key="4">
    <source>
        <dbReference type="Proteomes" id="UP000030746"/>
    </source>
</evidence>
<dbReference type="PANTHER" id="PTHR12242">
    <property type="entry name" value="OS02G0130600 PROTEIN-RELATED"/>
    <property type="match status" value="1"/>
</dbReference>
<organism evidence="3 4">
    <name type="scientific">Lottia gigantea</name>
    <name type="common">Giant owl limpet</name>
    <dbReference type="NCBI Taxonomy" id="225164"/>
    <lineage>
        <taxon>Eukaryota</taxon>
        <taxon>Metazoa</taxon>
        <taxon>Spiralia</taxon>
        <taxon>Lophotrochozoa</taxon>
        <taxon>Mollusca</taxon>
        <taxon>Gastropoda</taxon>
        <taxon>Patellogastropoda</taxon>
        <taxon>Lottioidea</taxon>
        <taxon>Lottiidae</taxon>
        <taxon>Lottia</taxon>
    </lineage>
</organism>
<feature type="transmembrane region" description="Helical" evidence="2">
    <location>
        <begin position="152"/>
        <end position="175"/>
    </location>
</feature>